<dbReference type="EnsemblMetazoa" id="tetur14g02580.1">
    <property type="protein sequence ID" value="tetur14g02580.1"/>
    <property type="gene ID" value="tetur14g02580"/>
</dbReference>
<organism evidence="1 2">
    <name type="scientific">Tetranychus urticae</name>
    <name type="common">Two-spotted spider mite</name>
    <dbReference type="NCBI Taxonomy" id="32264"/>
    <lineage>
        <taxon>Eukaryota</taxon>
        <taxon>Metazoa</taxon>
        <taxon>Ecdysozoa</taxon>
        <taxon>Arthropoda</taxon>
        <taxon>Chelicerata</taxon>
        <taxon>Arachnida</taxon>
        <taxon>Acari</taxon>
        <taxon>Acariformes</taxon>
        <taxon>Trombidiformes</taxon>
        <taxon>Prostigmata</taxon>
        <taxon>Eleutherengona</taxon>
        <taxon>Raphignathae</taxon>
        <taxon>Tetranychoidea</taxon>
        <taxon>Tetranychidae</taxon>
        <taxon>Tetranychus</taxon>
    </lineage>
</organism>
<dbReference type="HOGENOM" id="CLU_3034950_0_0_1"/>
<name>T1KLI7_TETUR</name>
<keyword evidence="2" id="KW-1185">Reference proteome</keyword>
<dbReference type="EMBL" id="CAEY01000211">
    <property type="status" value="NOT_ANNOTATED_CDS"/>
    <property type="molecule type" value="Genomic_DNA"/>
</dbReference>
<accession>T1KLI7</accession>
<dbReference type="AlphaFoldDB" id="T1KLI7"/>
<dbReference type="Proteomes" id="UP000015104">
    <property type="component" value="Unassembled WGS sequence"/>
</dbReference>
<protein>
    <submittedName>
        <fullName evidence="1">Uncharacterized protein</fullName>
    </submittedName>
</protein>
<reference evidence="1" key="2">
    <citation type="submission" date="2015-06" db="UniProtKB">
        <authorList>
            <consortium name="EnsemblMetazoa"/>
        </authorList>
    </citation>
    <scope>IDENTIFICATION</scope>
</reference>
<proteinExistence type="predicted"/>
<reference evidence="2" key="1">
    <citation type="submission" date="2011-08" db="EMBL/GenBank/DDBJ databases">
        <authorList>
            <person name="Rombauts S."/>
        </authorList>
    </citation>
    <scope>NUCLEOTIDE SEQUENCE</scope>
    <source>
        <strain evidence="2">London</strain>
    </source>
</reference>
<evidence type="ECO:0000313" key="2">
    <source>
        <dbReference type="Proteomes" id="UP000015104"/>
    </source>
</evidence>
<sequence>MEIMNKKKVEPTKSTHQYRYSHHFQCHLFPENNFEDSNKEKERVVLIRFYLYFSW</sequence>
<evidence type="ECO:0000313" key="1">
    <source>
        <dbReference type="EnsemblMetazoa" id="tetur14g02580.1"/>
    </source>
</evidence>